<dbReference type="AlphaFoldDB" id="A0A9P5YI59"/>
<accession>A0A9P5YI59</accession>
<proteinExistence type="predicted"/>
<keyword evidence="3" id="KW-1185">Reference proteome</keyword>
<comment type="caution">
    <text evidence="2">The sequence shown here is derived from an EMBL/GenBank/DDBJ whole genome shotgun (WGS) entry which is preliminary data.</text>
</comment>
<dbReference type="EMBL" id="MU150233">
    <property type="protein sequence ID" value="KAF9468271.1"/>
    <property type="molecule type" value="Genomic_DNA"/>
</dbReference>
<protein>
    <submittedName>
        <fullName evidence="2">Uncharacterized protein</fullName>
    </submittedName>
</protein>
<feature type="region of interest" description="Disordered" evidence="1">
    <location>
        <begin position="1"/>
        <end position="33"/>
    </location>
</feature>
<evidence type="ECO:0000313" key="3">
    <source>
        <dbReference type="Proteomes" id="UP000807353"/>
    </source>
</evidence>
<name>A0A9P5YI59_9AGAR</name>
<sequence>MNHVRAHQIKELTPGSRLNGGFTGESRGAPPGYSRRFDTNGKCSCCLSLGYLGSFTVAKVVCIVLH</sequence>
<evidence type="ECO:0000313" key="2">
    <source>
        <dbReference type="EMBL" id="KAF9468271.1"/>
    </source>
</evidence>
<reference evidence="2" key="1">
    <citation type="submission" date="2020-11" db="EMBL/GenBank/DDBJ databases">
        <authorList>
            <consortium name="DOE Joint Genome Institute"/>
            <person name="Ahrendt S."/>
            <person name="Riley R."/>
            <person name="Andreopoulos W."/>
            <person name="Labutti K."/>
            <person name="Pangilinan J."/>
            <person name="Ruiz-Duenas F.J."/>
            <person name="Barrasa J.M."/>
            <person name="Sanchez-Garcia M."/>
            <person name="Camarero S."/>
            <person name="Miyauchi S."/>
            <person name="Serrano A."/>
            <person name="Linde D."/>
            <person name="Babiker R."/>
            <person name="Drula E."/>
            <person name="Ayuso-Fernandez I."/>
            <person name="Pacheco R."/>
            <person name="Padilla G."/>
            <person name="Ferreira P."/>
            <person name="Barriuso J."/>
            <person name="Kellner H."/>
            <person name="Castanera R."/>
            <person name="Alfaro M."/>
            <person name="Ramirez L."/>
            <person name="Pisabarro A.G."/>
            <person name="Kuo A."/>
            <person name="Tritt A."/>
            <person name="Lipzen A."/>
            <person name="He G."/>
            <person name="Yan M."/>
            <person name="Ng V."/>
            <person name="Cullen D."/>
            <person name="Martin F."/>
            <person name="Rosso M.-N."/>
            <person name="Henrissat B."/>
            <person name="Hibbett D."/>
            <person name="Martinez A.T."/>
            <person name="Grigoriev I.V."/>
        </authorList>
    </citation>
    <scope>NUCLEOTIDE SEQUENCE</scope>
    <source>
        <strain evidence="2">CBS 247.69</strain>
    </source>
</reference>
<organism evidence="2 3">
    <name type="scientific">Collybia nuda</name>
    <dbReference type="NCBI Taxonomy" id="64659"/>
    <lineage>
        <taxon>Eukaryota</taxon>
        <taxon>Fungi</taxon>
        <taxon>Dikarya</taxon>
        <taxon>Basidiomycota</taxon>
        <taxon>Agaricomycotina</taxon>
        <taxon>Agaricomycetes</taxon>
        <taxon>Agaricomycetidae</taxon>
        <taxon>Agaricales</taxon>
        <taxon>Tricholomatineae</taxon>
        <taxon>Clitocybaceae</taxon>
        <taxon>Collybia</taxon>
    </lineage>
</organism>
<evidence type="ECO:0000256" key="1">
    <source>
        <dbReference type="SAM" id="MobiDB-lite"/>
    </source>
</evidence>
<gene>
    <name evidence="2" type="ORF">BDZ94DRAFT_1246387</name>
</gene>
<dbReference type="Proteomes" id="UP000807353">
    <property type="component" value="Unassembled WGS sequence"/>
</dbReference>